<proteinExistence type="predicted"/>
<evidence type="ECO:0000313" key="3">
    <source>
        <dbReference type="Proteomes" id="UP001597183"/>
    </source>
</evidence>
<evidence type="ECO:0008006" key="4">
    <source>
        <dbReference type="Google" id="ProtNLM"/>
    </source>
</evidence>
<sequence length="277" mass="28803">MKQAAPAKKAPTKRSPAKKADSTSTAPIEPTAEPPATPEAPPLHLAKPPTTDAEKTPPTADVPETPVAATVKETPAAMDATPATTDAMEVRPRLRVVATESDRRGFDSIAEQVLAEPARTPEILAHALVQALGPRARGWTAHIRATYPTASREALARLAVHRFTRTAGLRGGVGALAGPYAPVAIGTATVITHAELVLHLAAVYGLDPTDPQRAGDLLRLVSPGAGTVAGWAALALTGPVVRLPTAVLSARTTTEAIAVRARRYYTESQLSQESGSS</sequence>
<keyword evidence="3" id="KW-1185">Reference proteome</keyword>
<dbReference type="Proteomes" id="UP001597183">
    <property type="component" value="Unassembled WGS sequence"/>
</dbReference>
<feature type="region of interest" description="Disordered" evidence="1">
    <location>
        <begin position="1"/>
        <end position="65"/>
    </location>
</feature>
<organism evidence="2 3">
    <name type="scientific">Actinoplanes sichuanensis</name>
    <dbReference type="NCBI Taxonomy" id="512349"/>
    <lineage>
        <taxon>Bacteria</taxon>
        <taxon>Bacillati</taxon>
        <taxon>Actinomycetota</taxon>
        <taxon>Actinomycetes</taxon>
        <taxon>Micromonosporales</taxon>
        <taxon>Micromonosporaceae</taxon>
        <taxon>Actinoplanes</taxon>
    </lineage>
</organism>
<reference evidence="3" key="1">
    <citation type="journal article" date="2019" name="Int. J. Syst. Evol. Microbiol.">
        <title>The Global Catalogue of Microorganisms (GCM) 10K type strain sequencing project: providing services to taxonomists for standard genome sequencing and annotation.</title>
        <authorList>
            <consortium name="The Broad Institute Genomics Platform"/>
            <consortium name="The Broad Institute Genome Sequencing Center for Infectious Disease"/>
            <person name="Wu L."/>
            <person name="Ma J."/>
        </authorList>
    </citation>
    <scope>NUCLEOTIDE SEQUENCE [LARGE SCALE GENOMIC DNA]</scope>
    <source>
        <strain evidence="3">CCM 7526</strain>
    </source>
</reference>
<dbReference type="RefSeq" id="WP_317789510.1">
    <property type="nucleotide sequence ID" value="NZ_AP028461.1"/>
</dbReference>
<dbReference type="EMBL" id="JBHTMK010000006">
    <property type="protein sequence ID" value="MFD1364819.1"/>
    <property type="molecule type" value="Genomic_DNA"/>
</dbReference>
<name>A0ABW4A2U5_9ACTN</name>
<feature type="compositionally biased region" description="Pro residues" evidence="1">
    <location>
        <begin position="32"/>
        <end position="41"/>
    </location>
</feature>
<protein>
    <recommendedName>
        <fullName evidence="4">EcsC protein family protein</fullName>
    </recommendedName>
</protein>
<accession>A0ABW4A2U5</accession>
<gene>
    <name evidence="2" type="ORF">ACFQ5G_05620</name>
</gene>
<comment type="caution">
    <text evidence="2">The sequence shown here is derived from an EMBL/GenBank/DDBJ whole genome shotgun (WGS) entry which is preliminary data.</text>
</comment>
<evidence type="ECO:0000256" key="1">
    <source>
        <dbReference type="SAM" id="MobiDB-lite"/>
    </source>
</evidence>
<evidence type="ECO:0000313" key="2">
    <source>
        <dbReference type="EMBL" id="MFD1364819.1"/>
    </source>
</evidence>